<evidence type="ECO:0000256" key="10">
    <source>
        <dbReference type="ARBA" id="ARBA00022989"/>
    </source>
</evidence>
<comment type="subcellular location">
    <subcellularLocation>
        <location evidence="2">Mitochondrion inner membrane</location>
        <topology evidence="2">Single-pass membrane protein</topology>
        <orientation evidence="2">Matrix side</orientation>
    </subcellularLocation>
</comment>
<evidence type="ECO:0000256" key="1">
    <source>
        <dbReference type="ARBA" id="ARBA00003195"/>
    </source>
</evidence>
<dbReference type="Pfam" id="PF15879">
    <property type="entry name" value="MWFE"/>
    <property type="match status" value="1"/>
</dbReference>
<accession>A0A8T2R8H8</accession>
<evidence type="ECO:0000256" key="3">
    <source>
        <dbReference type="ARBA" id="ARBA00009960"/>
    </source>
</evidence>
<dbReference type="EMBL" id="CM035434">
    <property type="protein sequence ID" value="KAH7292696.1"/>
    <property type="molecule type" value="Genomic_DNA"/>
</dbReference>
<comment type="function">
    <text evidence="1">Accessory subunit of the mitochondrial membrane respiratory chain NADH dehydrogenase (Complex I), that is believed not to be involved in catalysis. Complex I functions in the transfer of electrons from NADH to the respiratory chain. The immediate electron acceptor for the enzyme is believed to be ubiquinone.</text>
</comment>
<keyword evidence="11" id="KW-0496">Mitochondrion</keyword>
<evidence type="ECO:0000256" key="8">
    <source>
        <dbReference type="ARBA" id="ARBA00022792"/>
    </source>
</evidence>
<evidence type="ECO:0000256" key="5">
    <source>
        <dbReference type="ARBA" id="ARBA00022448"/>
    </source>
</evidence>
<evidence type="ECO:0000256" key="7">
    <source>
        <dbReference type="ARBA" id="ARBA00022692"/>
    </source>
</evidence>
<keyword evidence="10 13" id="KW-1133">Transmembrane helix</keyword>
<evidence type="ECO:0000256" key="6">
    <source>
        <dbReference type="ARBA" id="ARBA00022660"/>
    </source>
</evidence>
<dbReference type="InterPro" id="IPR017384">
    <property type="entry name" value="NADH_Ub_cplx-1_asu_su-1"/>
</dbReference>
<evidence type="ECO:0000256" key="9">
    <source>
        <dbReference type="ARBA" id="ARBA00022982"/>
    </source>
</evidence>
<comment type="similarity">
    <text evidence="3">Belongs to the complex I NDUFA1 subunit family.</text>
</comment>
<dbReference type="PANTHER" id="PTHR17098">
    <property type="entry name" value="NADH-UBIQUINONE OXIDOREDUCTASE MWFE SUBUNIT"/>
    <property type="match status" value="1"/>
</dbReference>
<evidence type="ECO:0000313" key="14">
    <source>
        <dbReference type="EMBL" id="KAH7292696.1"/>
    </source>
</evidence>
<evidence type="ECO:0000256" key="11">
    <source>
        <dbReference type="ARBA" id="ARBA00023128"/>
    </source>
</evidence>
<keyword evidence="8" id="KW-0999">Mitochondrion inner membrane</keyword>
<organism evidence="14 15">
    <name type="scientific">Ceratopteris richardii</name>
    <name type="common">Triangle waterfern</name>
    <dbReference type="NCBI Taxonomy" id="49495"/>
    <lineage>
        <taxon>Eukaryota</taxon>
        <taxon>Viridiplantae</taxon>
        <taxon>Streptophyta</taxon>
        <taxon>Embryophyta</taxon>
        <taxon>Tracheophyta</taxon>
        <taxon>Polypodiopsida</taxon>
        <taxon>Polypodiidae</taxon>
        <taxon>Polypodiales</taxon>
        <taxon>Pteridineae</taxon>
        <taxon>Pteridaceae</taxon>
        <taxon>Parkerioideae</taxon>
        <taxon>Ceratopteris</taxon>
    </lineage>
</organism>
<keyword evidence="7 13" id="KW-0812">Transmembrane</keyword>
<dbReference type="GO" id="GO:0005743">
    <property type="term" value="C:mitochondrial inner membrane"/>
    <property type="evidence" value="ECO:0007669"/>
    <property type="project" value="UniProtKB-SubCell"/>
</dbReference>
<reference evidence="14" key="1">
    <citation type="submission" date="2021-08" db="EMBL/GenBank/DDBJ databases">
        <title>WGS assembly of Ceratopteris richardii.</title>
        <authorList>
            <person name="Marchant D.B."/>
            <person name="Chen G."/>
            <person name="Jenkins J."/>
            <person name="Shu S."/>
            <person name="Leebens-Mack J."/>
            <person name="Grimwood J."/>
            <person name="Schmutz J."/>
            <person name="Soltis P."/>
            <person name="Soltis D."/>
            <person name="Chen Z.-H."/>
        </authorList>
    </citation>
    <scope>NUCLEOTIDE SEQUENCE</scope>
    <source>
        <strain evidence="14">Whitten #5841</strain>
        <tissue evidence="14">Leaf</tissue>
    </source>
</reference>
<evidence type="ECO:0000256" key="13">
    <source>
        <dbReference type="SAM" id="Phobius"/>
    </source>
</evidence>
<dbReference type="PANTHER" id="PTHR17098:SF2">
    <property type="entry name" value="NADH DEHYDROGENASE [UBIQUINONE] 1 ALPHA SUBCOMPLEX SUBUNIT 1"/>
    <property type="match status" value="1"/>
</dbReference>
<gene>
    <name evidence="14" type="ORF">KP509_29G081400</name>
</gene>
<protein>
    <recommendedName>
        <fullName evidence="4">NADH dehydrogenase [ubiquinone] 1 alpha subcomplex subunit 1</fullName>
    </recommendedName>
</protein>
<evidence type="ECO:0000256" key="4">
    <source>
        <dbReference type="ARBA" id="ARBA00016392"/>
    </source>
</evidence>
<dbReference type="Proteomes" id="UP000825935">
    <property type="component" value="Chromosome 29"/>
</dbReference>
<keyword evidence="5" id="KW-0813">Transport</keyword>
<name>A0A8T2R8H8_CERRI</name>
<comment type="caution">
    <text evidence="14">The sequence shown here is derived from an EMBL/GenBank/DDBJ whole genome shotgun (WGS) entry which is preliminary data.</text>
</comment>
<keyword evidence="15" id="KW-1185">Reference proteome</keyword>
<feature type="transmembrane region" description="Helical" evidence="13">
    <location>
        <begin position="6"/>
        <end position="26"/>
    </location>
</feature>
<dbReference type="AlphaFoldDB" id="A0A8T2R8H8"/>
<sequence length="64" mass="7321">MWWESVIPMGIIVGMIFVMGESQAFFHKLAHGKPKHPCNDAWDRAMEERDYRVRAEAAAASKES</sequence>
<proteinExistence type="inferred from homology"/>
<evidence type="ECO:0000256" key="12">
    <source>
        <dbReference type="ARBA" id="ARBA00023136"/>
    </source>
</evidence>
<keyword evidence="12 13" id="KW-0472">Membrane</keyword>
<evidence type="ECO:0000313" key="15">
    <source>
        <dbReference type="Proteomes" id="UP000825935"/>
    </source>
</evidence>
<keyword evidence="9" id="KW-0249">Electron transport</keyword>
<evidence type="ECO:0000256" key="2">
    <source>
        <dbReference type="ARBA" id="ARBA00004298"/>
    </source>
</evidence>
<keyword evidence="6" id="KW-0679">Respiratory chain</keyword>